<keyword evidence="6" id="KW-1185">Reference proteome</keyword>
<sequence>MSTAYSLSLTLDQLVRAAREIQFHEDLVPAQWEALRYLSWANRYSTTPGNVARFLGTTKGTASQTLRALESKGYLRRIPNPKDRRGINLTLTVAGRDKLSSDPLFRVLEHMEQQAGEEKEALLASLEKLLWLVKGNDTDRQFGYCLHCKHFRRNRKGGTAAGTCRMAREPLNHSDLLKICALYVQALPSRAVSSSSANVSADQR</sequence>
<keyword evidence="3" id="KW-0804">Transcription</keyword>
<reference evidence="5" key="1">
    <citation type="journal article" date="2014" name="Int. J. Syst. Evol. Microbiol.">
        <title>Complete genome of a new Firmicutes species belonging to the dominant human colonic microbiota ('Ruminococcus bicirculans') reveals two chromosomes and a selective capacity to utilize plant glucans.</title>
        <authorList>
            <consortium name="NISC Comparative Sequencing Program"/>
            <person name="Wegmann U."/>
            <person name="Louis P."/>
            <person name="Goesmann A."/>
            <person name="Henrissat B."/>
            <person name="Duncan S.H."/>
            <person name="Flint H.J."/>
        </authorList>
    </citation>
    <scope>NUCLEOTIDE SEQUENCE</scope>
    <source>
        <strain evidence="5">NBRC 103408</strain>
    </source>
</reference>
<evidence type="ECO:0000313" key="5">
    <source>
        <dbReference type="EMBL" id="GLQ06042.1"/>
    </source>
</evidence>
<accession>A0ABQ5U3Y7</accession>
<dbReference type="SMART" id="SM00347">
    <property type="entry name" value="HTH_MARR"/>
    <property type="match status" value="1"/>
</dbReference>
<protein>
    <submittedName>
        <fullName evidence="5">Transcriptional regulator</fullName>
    </submittedName>
</protein>
<dbReference type="InterPro" id="IPR023187">
    <property type="entry name" value="Tscrpt_reg_MarR-type_CS"/>
</dbReference>
<dbReference type="SUPFAM" id="SSF46785">
    <property type="entry name" value="Winged helix' DNA-binding domain"/>
    <property type="match status" value="1"/>
</dbReference>
<dbReference type="InterPro" id="IPR036390">
    <property type="entry name" value="WH_DNA-bd_sf"/>
</dbReference>
<dbReference type="EMBL" id="BSNF01000001">
    <property type="protein sequence ID" value="GLQ06042.1"/>
    <property type="molecule type" value="Genomic_DNA"/>
</dbReference>
<keyword evidence="2" id="KW-0238">DNA-binding</keyword>
<dbReference type="InterPro" id="IPR036388">
    <property type="entry name" value="WH-like_DNA-bd_sf"/>
</dbReference>
<feature type="domain" description="HTH marR-type" evidence="4">
    <location>
        <begin position="1"/>
        <end position="131"/>
    </location>
</feature>
<name>A0ABQ5U3Y7_9PROT</name>
<evidence type="ECO:0000256" key="3">
    <source>
        <dbReference type="ARBA" id="ARBA00023163"/>
    </source>
</evidence>
<dbReference type="InterPro" id="IPR039422">
    <property type="entry name" value="MarR/SlyA-like"/>
</dbReference>
<proteinExistence type="predicted"/>
<dbReference type="PANTHER" id="PTHR33164">
    <property type="entry name" value="TRANSCRIPTIONAL REGULATOR, MARR FAMILY"/>
    <property type="match status" value="1"/>
</dbReference>
<evidence type="ECO:0000256" key="2">
    <source>
        <dbReference type="ARBA" id="ARBA00023125"/>
    </source>
</evidence>
<evidence type="ECO:0000256" key="1">
    <source>
        <dbReference type="ARBA" id="ARBA00023015"/>
    </source>
</evidence>
<reference evidence="5" key="2">
    <citation type="submission" date="2023-01" db="EMBL/GenBank/DDBJ databases">
        <title>Draft genome sequence of Sneathiella chinensis strain NBRC 103408.</title>
        <authorList>
            <person name="Sun Q."/>
            <person name="Mori K."/>
        </authorList>
    </citation>
    <scope>NUCLEOTIDE SEQUENCE</scope>
    <source>
        <strain evidence="5">NBRC 103408</strain>
    </source>
</reference>
<dbReference type="InterPro" id="IPR000835">
    <property type="entry name" value="HTH_MarR-typ"/>
</dbReference>
<dbReference type="Gene3D" id="1.10.10.10">
    <property type="entry name" value="Winged helix-like DNA-binding domain superfamily/Winged helix DNA-binding domain"/>
    <property type="match status" value="1"/>
</dbReference>
<evidence type="ECO:0000313" key="6">
    <source>
        <dbReference type="Proteomes" id="UP001161409"/>
    </source>
</evidence>
<dbReference type="PROSITE" id="PS01117">
    <property type="entry name" value="HTH_MARR_1"/>
    <property type="match status" value="1"/>
</dbReference>
<gene>
    <name evidence="5" type="ORF">GCM10007924_12630</name>
</gene>
<dbReference type="RefSeq" id="WP_169559995.1">
    <property type="nucleotide sequence ID" value="NZ_BSNF01000001.1"/>
</dbReference>
<evidence type="ECO:0000259" key="4">
    <source>
        <dbReference type="PROSITE" id="PS50995"/>
    </source>
</evidence>
<comment type="caution">
    <text evidence="5">The sequence shown here is derived from an EMBL/GenBank/DDBJ whole genome shotgun (WGS) entry which is preliminary data.</text>
</comment>
<dbReference type="PANTHER" id="PTHR33164:SF89">
    <property type="entry name" value="MARR FAMILY REGULATORY PROTEIN"/>
    <property type="match status" value="1"/>
</dbReference>
<organism evidence="5 6">
    <name type="scientific">Sneathiella chinensis</name>
    <dbReference type="NCBI Taxonomy" id="349750"/>
    <lineage>
        <taxon>Bacteria</taxon>
        <taxon>Pseudomonadati</taxon>
        <taxon>Pseudomonadota</taxon>
        <taxon>Alphaproteobacteria</taxon>
        <taxon>Sneathiellales</taxon>
        <taxon>Sneathiellaceae</taxon>
        <taxon>Sneathiella</taxon>
    </lineage>
</organism>
<dbReference type="Pfam" id="PF12802">
    <property type="entry name" value="MarR_2"/>
    <property type="match status" value="1"/>
</dbReference>
<dbReference type="Proteomes" id="UP001161409">
    <property type="component" value="Unassembled WGS sequence"/>
</dbReference>
<keyword evidence="1" id="KW-0805">Transcription regulation</keyword>
<dbReference type="PROSITE" id="PS50995">
    <property type="entry name" value="HTH_MARR_2"/>
    <property type="match status" value="1"/>
</dbReference>